<dbReference type="KEGG" id="ahm:TL08_06400"/>
<accession>A0AAC9HPC9</accession>
<evidence type="ECO:0008006" key="4">
    <source>
        <dbReference type="Google" id="ProtNLM"/>
    </source>
</evidence>
<sequence length="150" mass="14990">MSFSTTEKLATGVGIVTLTLGTALTLAPSRVSAALRMGGSSRVARTIGLADLAIGTGLLRGRNRACWMTARAALNLVIATRYRAAAAEGMPGARAGAALMAALTVVDGTLALGLATACRCAEGPAAAHPDIGQESADSSSAACRCSDEAR</sequence>
<evidence type="ECO:0000313" key="3">
    <source>
        <dbReference type="Proteomes" id="UP000095210"/>
    </source>
</evidence>
<organism evidence="2 3">
    <name type="scientific">Actinoalloteichus hymeniacidonis</name>
    <dbReference type="NCBI Taxonomy" id="340345"/>
    <lineage>
        <taxon>Bacteria</taxon>
        <taxon>Bacillati</taxon>
        <taxon>Actinomycetota</taxon>
        <taxon>Actinomycetes</taxon>
        <taxon>Pseudonocardiales</taxon>
        <taxon>Pseudonocardiaceae</taxon>
        <taxon>Actinoalloteichus</taxon>
    </lineage>
</organism>
<dbReference type="AlphaFoldDB" id="A0AAC9HPC9"/>
<proteinExistence type="predicted"/>
<dbReference type="RefSeq" id="WP_069847328.1">
    <property type="nucleotide sequence ID" value="NZ_CP014859.1"/>
</dbReference>
<gene>
    <name evidence="2" type="ORF">TL08_06400</name>
</gene>
<dbReference type="Proteomes" id="UP000095210">
    <property type="component" value="Chromosome"/>
</dbReference>
<evidence type="ECO:0000256" key="1">
    <source>
        <dbReference type="SAM" id="MobiDB-lite"/>
    </source>
</evidence>
<feature type="region of interest" description="Disordered" evidence="1">
    <location>
        <begin position="129"/>
        <end position="150"/>
    </location>
</feature>
<keyword evidence="3" id="KW-1185">Reference proteome</keyword>
<reference evidence="3" key="1">
    <citation type="submission" date="2016-03" db="EMBL/GenBank/DDBJ databases">
        <title>Complete genome sequence of the type strain Actinoalloteichus hymeniacidonis DSM 45092.</title>
        <authorList>
            <person name="Schaffert L."/>
            <person name="Albersmeier A."/>
            <person name="Winkler A."/>
            <person name="Kalinowski J."/>
            <person name="Zotchev S."/>
            <person name="Ruckert C."/>
        </authorList>
    </citation>
    <scope>NUCLEOTIDE SEQUENCE [LARGE SCALE GENOMIC DNA]</scope>
    <source>
        <strain evidence="3">HPA177(T) (DSM 45092(T))</strain>
    </source>
</reference>
<feature type="compositionally biased region" description="Low complexity" evidence="1">
    <location>
        <begin position="134"/>
        <end position="144"/>
    </location>
</feature>
<protein>
    <recommendedName>
        <fullName evidence="4">DUF4267 domain-containing protein</fullName>
    </recommendedName>
</protein>
<name>A0AAC9HPC9_9PSEU</name>
<evidence type="ECO:0000313" key="2">
    <source>
        <dbReference type="EMBL" id="AOS62105.1"/>
    </source>
</evidence>
<dbReference type="EMBL" id="CP014859">
    <property type="protein sequence ID" value="AOS62105.1"/>
    <property type="molecule type" value="Genomic_DNA"/>
</dbReference>